<dbReference type="Pfam" id="PF00160">
    <property type="entry name" value="Pro_isomerase"/>
    <property type="match status" value="1"/>
</dbReference>
<dbReference type="Gene3D" id="2.40.100.10">
    <property type="entry name" value="Cyclophilin-like"/>
    <property type="match status" value="1"/>
</dbReference>
<name>A0A1G2MU50_9BACT</name>
<feature type="domain" description="PPIase cyclophilin-type" evidence="6">
    <location>
        <begin position="1"/>
        <end position="157"/>
    </location>
</feature>
<dbReference type="PIRSF" id="PIRSF001467">
    <property type="entry name" value="Peptidylpro_ismrse"/>
    <property type="match status" value="1"/>
</dbReference>
<keyword evidence="4 5" id="KW-0413">Isomerase</keyword>
<comment type="caution">
    <text evidence="7">The sequence shown here is derived from an EMBL/GenBank/DDBJ whole genome shotgun (WGS) entry which is preliminary data.</text>
</comment>
<comment type="similarity">
    <text evidence="2 5">Belongs to the cyclophilin-type PPIase family.</text>
</comment>
<dbReference type="GO" id="GO:0006457">
    <property type="term" value="P:protein folding"/>
    <property type="evidence" value="ECO:0007669"/>
    <property type="project" value="InterPro"/>
</dbReference>
<accession>A0A1G2MU50</accession>
<dbReference type="PROSITE" id="PS00170">
    <property type="entry name" value="CSA_PPIASE_1"/>
    <property type="match status" value="1"/>
</dbReference>
<sequence>MIATIQTNLGNITLELLSTQAPNTVANFVKLAGAGFYDGTKFHRVIKGFMIQGGDPLSKDDSQKDRWGTGGPGYTFADELGSTNHNITGTIAMANAGPDTNGSQFFISTVDNNFLDGKHTVFGKVTSGMDIVHKIENVATEGPDRPVMGVVVQSITISSQ</sequence>
<evidence type="ECO:0000313" key="7">
    <source>
        <dbReference type="EMBL" id="OHA27387.1"/>
    </source>
</evidence>
<evidence type="ECO:0000256" key="1">
    <source>
        <dbReference type="ARBA" id="ARBA00002388"/>
    </source>
</evidence>
<dbReference type="SUPFAM" id="SSF50891">
    <property type="entry name" value="Cyclophilin-like"/>
    <property type="match status" value="1"/>
</dbReference>
<dbReference type="InterPro" id="IPR002130">
    <property type="entry name" value="Cyclophilin-type_PPIase_dom"/>
</dbReference>
<keyword evidence="3 5" id="KW-0697">Rotamase</keyword>
<dbReference type="PANTHER" id="PTHR45625:SF4">
    <property type="entry name" value="PEPTIDYLPROLYL ISOMERASE DOMAIN AND WD REPEAT-CONTAINING PROTEIN 1"/>
    <property type="match status" value="1"/>
</dbReference>
<evidence type="ECO:0000256" key="2">
    <source>
        <dbReference type="ARBA" id="ARBA00007365"/>
    </source>
</evidence>
<protein>
    <recommendedName>
        <fullName evidence="5">Peptidyl-prolyl cis-trans isomerase</fullName>
        <shortName evidence="5">PPIase</shortName>
        <ecNumber evidence="5">5.2.1.8</ecNumber>
    </recommendedName>
</protein>
<dbReference type="AlphaFoldDB" id="A0A1G2MU50"/>
<comment type="catalytic activity">
    <reaction evidence="5">
        <text>[protein]-peptidylproline (omega=180) = [protein]-peptidylproline (omega=0)</text>
        <dbReference type="Rhea" id="RHEA:16237"/>
        <dbReference type="Rhea" id="RHEA-COMP:10747"/>
        <dbReference type="Rhea" id="RHEA-COMP:10748"/>
        <dbReference type="ChEBI" id="CHEBI:83833"/>
        <dbReference type="ChEBI" id="CHEBI:83834"/>
        <dbReference type="EC" id="5.2.1.8"/>
    </reaction>
</comment>
<comment type="function">
    <text evidence="1 5">PPIases accelerate the folding of proteins. It catalyzes the cis-trans isomerization of proline imidic peptide bonds in oligopeptides.</text>
</comment>
<evidence type="ECO:0000256" key="5">
    <source>
        <dbReference type="RuleBase" id="RU363019"/>
    </source>
</evidence>
<dbReference type="InterPro" id="IPR029000">
    <property type="entry name" value="Cyclophilin-like_dom_sf"/>
</dbReference>
<dbReference type="STRING" id="1802312.A3C06_04115"/>
<evidence type="ECO:0000259" key="6">
    <source>
        <dbReference type="PROSITE" id="PS50072"/>
    </source>
</evidence>
<dbReference type="PROSITE" id="PS50072">
    <property type="entry name" value="CSA_PPIASE_2"/>
    <property type="match status" value="1"/>
</dbReference>
<dbReference type="EMBL" id="MHRQ01000004">
    <property type="protein sequence ID" value="OHA27387.1"/>
    <property type="molecule type" value="Genomic_DNA"/>
</dbReference>
<dbReference type="InterPro" id="IPR020892">
    <property type="entry name" value="Cyclophilin-type_PPIase_CS"/>
</dbReference>
<dbReference type="InterPro" id="IPR044666">
    <property type="entry name" value="Cyclophilin_A-like"/>
</dbReference>
<gene>
    <name evidence="7" type="ORF">A3C06_04115</name>
</gene>
<evidence type="ECO:0000256" key="3">
    <source>
        <dbReference type="ARBA" id="ARBA00023110"/>
    </source>
</evidence>
<evidence type="ECO:0000313" key="8">
    <source>
        <dbReference type="Proteomes" id="UP000177565"/>
    </source>
</evidence>
<dbReference type="CDD" id="cd00317">
    <property type="entry name" value="cyclophilin"/>
    <property type="match status" value="1"/>
</dbReference>
<evidence type="ECO:0000256" key="4">
    <source>
        <dbReference type="ARBA" id="ARBA00023235"/>
    </source>
</evidence>
<reference evidence="7 8" key="1">
    <citation type="journal article" date="2016" name="Nat. Commun.">
        <title>Thousands of microbial genomes shed light on interconnected biogeochemical processes in an aquifer system.</title>
        <authorList>
            <person name="Anantharaman K."/>
            <person name="Brown C.T."/>
            <person name="Hug L.A."/>
            <person name="Sharon I."/>
            <person name="Castelle C.J."/>
            <person name="Probst A.J."/>
            <person name="Thomas B.C."/>
            <person name="Singh A."/>
            <person name="Wilkins M.J."/>
            <person name="Karaoz U."/>
            <person name="Brodie E.L."/>
            <person name="Williams K.H."/>
            <person name="Hubbard S.S."/>
            <person name="Banfield J.F."/>
        </authorList>
    </citation>
    <scope>NUCLEOTIDE SEQUENCE [LARGE SCALE GENOMIC DNA]</scope>
</reference>
<dbReference type="EC" id="5.2.1.8" evidence="5"/>
<dbReference type="GO" id="GO:0003755">
    <property type="term" value="F:peptidyl-prolyl cis-trans isomerase activity"/>
    <property type="evidence" value="ECO:0007669"/>
    <property type="project" value="UniProtKB-UniRule"/>
</dbReference>
<dbReference type="Proteomes" id="UP000177565">
    <property type="component" value="Unassembled WGS sequence"/>
</dbReference>
<proteinExistence type="inferred from homology"/>
<organism evidence="7 8">
    <name type="scientific">Candidatus Taylorbacteria bacterium RIFCSPHIGHO2_02_FULL_46_13</name>
    <dbReference type="NCBI Taxonomy" id="1802312"/>
    <lineage>
        <taxon>Bacteria</taxon>
        <taxon>Candidatus Tayloriibacteriota</taxon>
    </lineage>
</organism>
<dbReference type="PRINTS" id="PR00153">
    <property type="entry name" value="CSAPPISMRASE"/>
</dbReference>
<dbReference type="InterPro" id="IPR024936">
    <property type="entry name" value="Cyclophilin-type_PPIase"/>
</dbReference>
<dbReference type="PANTHER" id="PTHR45625">
    <property type="entry name" value="PEPTIDYL-PROLYL CIS-TRANS ISOMERASE-RELATED"/>
    <property type="match status" value="1"/>
</dbReference>